<reference evidence="1" key="2">
    <citation type="submission" date="2020-06" db="EMBL/GenBank/DDBJ databases">
        <authorList>
            <person name="Sheffer M."/>
        </authorList>
    </citation>
    <scope>NUCLEOTIDE SEQUENCE</scope>
</reference>
<accession>A0A8T0EGT6</accession>
<dbReference type="Proteomes" id="UP000807504">
    <property type="component" value="Unassembled WGS sequence"/>
</dbReference>
<evidence type="ECO:0000313" key="2">
    <source>
        <dbReference type="Proteomes" id="UP000807504"/>
    </source>
</evidence>
<reference evidence="1" key="1">
    <citation type="journal article" date="2020" name="bioRxiv">
        <title>Chromosome-level reference genome of the European wasp spider Argiope bruennichi: a resource for studies on range expansion and evolutionary adaptation.</title>
        <authorList>
            <person name="Sheffer M.M."/>
            <person name="Hoppe A."/>
            <person name="Krehenwinkel H."/>
            <person name="Uhl G."/>
            <person name="Kuss A.W."/>
            <person name="Jensen L."/>
            <person name="Jensen C."/>
            <person name="Gillespie R.G."/>
            <person name="Hoff K.J."/>
            <person name="Prost S."/>
        </authorList>
    </citation>
    <scope>NUCLEOTIDE SEQUENCE</scope>
</reference>
<dbReference type="EMBL" id="JABXBU010002228">
    <property type="protein sequence ID" value="KAF8771823.1"/>
    <property type="molecule type" value="Genomic_DNA"/>
</dbReference>
<organism evidence="1 2">
    <name type="scientific">Argiope bruennichi</name>
    <name type="common">Wasp spider</name>
    <name type="synonym">Aranea bruennichi</name>
    <dbReference type="NCBI Taxonomy" id="94029"/>
    <lineage>
        <taxon>Eukaryota</taxon>
        <taxon>Metazoa</taxon>
        <taxon>Ecdysozoa</taxon>
        <taxon>Arthropoda</taxon>
        <taxon>Chelicerata</taxon>
        <taxon>Arachnida</taxon>
        <taxon>Araneae</taxon>
        <taxon>Araneomorphae</taxon>
        <taxon>Entelegynae</taxon>
        <taxon>Araneoidea</taxon>
        <taxon>Araneidae</taxon>
        <taxon>Argiope</taxon>
    </lineage>
</organism>
<dbReference type="AlphaFoldDB" id="A0A8T0EGT6"/>
<gene>
    <name evidence="1" type="ORF">HNY73_019193</name>
</gene>
<evidence type="ECO:0000313" key="1">
    <source>
        <dbReference type="EMBL" id="KAF8771823.1"/>
    </source>
</evidence>
<name>A0A8T0EGT6_ARGBR</name>
<comment type="caution">
    <text evidence="1">The sequence shown here is derived from an EMBL/GenBank/DDBJ whole genome shotgun (WGS) entry which is preliminary data.</text>
</comment>
<sequence length="93" mass="10175">MASNFHKSLILQSFKVVCHCPVLESELLGALPISDQPSKVSMAVNPQVKVRIFPVINFPAVSAPISRWIVDEKQDARGSCVHLLEFTVPAFSG</sequence>
<proteinExistence type="predicted"/>
<keyword evidence="2" id="KW-1185">Reference proteome</keyword>
<protein>
    <submittedName>
        <fullName evidence="1">Uncharacterized protein</fullName>
    </submittedName>
</protein>